<organism evidence="2 3">
    <name type="scientific">Suillus placidus</name>
    <dbReference type="NCBI Taxonomy" id="48579"/>
    <lineage>
        <taxon>Eukaryota</taxon>
        <taxon>Fungi</taxon>
        <taxon>Dikarya</taxon>
        <taxon>Basidiomycota</taxon>
        <taxon>Agaricomycotina</taxon>
        <taxon>Agaricomycetes</taxon>
        <taxon>Agaricomycetidae</taxon>
        <taxon>Boletales</taxon>
        <taxon>Suillineae</taxon>
        <taxon>Suillaceae</taxon>
        <taxon>Suillus</taxon>
    </lineage>
</organism>
<sequence length="407" mass="44472">MSELSFAEFSQSFSPPTLVPTLNALLAGLSLPFGLTAPTDLAPSLLLAILESILESRLPIPASIRASRSSLAKVEAMKVFLGVLECDVLPADEDIGLADLDPRRLADGCWEETVFVGELLCWLGRKRGIIEELVDDDNEGEVDITASMLLRPEPSYNVELSHITDVPRHPRVASPSTRSTTTMSAQTDLSMHNAPHLESDTSMADSELSDHTETQPLHDTDVYHQPHCIHELEDPSYFLERDASYASNVDDSMEGLDPDCSTQSTSSEEQPPTPTPQPIRLKGWIGAVDSELEMKAFAANKCNASTPAKSRRRSSGLYPVTSGDSTPRTPITSVRIPASAPSARTRFEKFSIQDLGSPSPLGALSSSAHMRKTEYHSPTERTVALLNERARLLSELADLRRIRKASR</sequence>
<comment type="caution">
    <text evidence="2">The sequence shown here is derived from an EMBL/GenBank/DDBJ whole genome shotgun (WGS) entry which is preliminary data.</text>
</comment>
<gene>
    <name evidence="2" type="ORF">EV702DRAFT_1078725</name>
</gene>
<proteinExistence type="predicted"/>
<feature type="compositionally biased region" description="Low complexity" evidence="1">
    <location>
        <begin position="261"/>
        <end position="270"/>
    </location>
</feature>
<reference evidence="2" key="1">
    <citation type="journal article" date="2020" name="New Phytol.">
        <title>Comparative genomics reveals dynamic genome evolution in host specialist ectomycorrhizal fungi.</title>
        <authorList>
            <person name="Lofgren L.A."/>
            <person name="Nguyen N.H."/>
            <person name="Vilgalys R."/>
            <person name="Ruytinx J."/>
            <person name="Liao H.L."/>
            <person name="Branco S."/>
            <person name="Kuo A."/>
            <person name="LaButti K."/>
            <person name="Lipzen A."/>
            <person name="Andreopoulos W."/>
            <person name="Pangilinan J."/>
            <person name="Riley R."/>
            <person name="Hundley H."/>
            <person name="Na H."/>
            <person name="Barry K."/>
            <person name="Grigoriev I.V."/>
            <person name="Stajich J.E."/>
            <person name="Kennedy P.G."/>
        </authorList>
    </citation>
    <scope>NUCLEOTIDE SEQUENCE</scope>
    <source>
        <strain evidence="2">DOB743</strain>
    </source>
</reference>
<dbReference type="EMBL" id="JABBWD010000008">
    <property type="protein sequence ID" value="KAG1780577.1"/>
    <property type="molecule type" value="Genomic_DNA"/>
</dbReference>
<feature type="compositionally biased region" description="Polar residues" evidence="1">
    <location>
        <begin position="322"/>
        <end position="332"/>
    </location>
</feature>
<keyword evidence="3" id="KW-1185">Reference proteome</keyword>
<protein>
    <submittedName>
        <fullName evidence="2">Uncharacterized protein</fullName>
    </submittedName>
</protein>
<accession>A0A9P7A1C4</accession>
<dbReference type="AlphaFoldDB" id="A0A9P7A1C4"/>
<feature type="region of interest" description="Disordered" evidence="1">
    <location>
        <begin position="165"/>
        <end position="223"/>
    </location>
</feature>
<name>A0A9P7A1C4_9AGAM</name>
<feature type="region of interest" description="Disordered" evidence="1">
    <location>
        <begin position="249"/>
        <end position="279"/>
    </location>
</feature>
<feature type="compositionally biased region" description="Polar residues" evidence="1">
    <location>
        <begin position="174"/>
        <end position="190"/>
    </location>
</feature>
<evidence type="ECO:0000313" key="3">
    <source>
        <dbReference type="Proteomes" id="UP000714275"/>
    </source>
</evidence>
<feature type="region of interest" description="Disordered" evidence="1">
    <location>
        <begin position="303"/>
        <end position="333"/>
    </location>
</feature>
<evidence type="ECO:0000313" key="2">
    <source>
        <dbReference type="EMBL" id="KAG1780577.1"/>
    </source>
</evidence>
<dbReference type="Proteomes" id="UP000714275">
    <property type="component" value="Unassembled WGS sequence"/>
</dbReference>
<dbReference type="OrthoDB" id="2596754at2759"/>
<feature type="compositionally biased region" description="Basic and acidic residues" evidence="1">
    <location>
        <begin position="208"/>
        <end position="223"/>
    </location>
</feature>
<evidence type="ECO:0000256" key="1">
    <source>
        <dbReference type="SAM" id="MobiDB-lite"/>
    </source>
</evidence>